<gene>
    <name evidence="1" type="ORF">HNR21_000697</name>
</gene>
<evidence type="ECO:0000313" key="1">
    <source>
        <dbReference type="EMBL" id="MBA9001815.1"/>
    </source>
</evidence>
<organism evidence="1 2">
    <name type="scientific">Thermomonospora cellulosilytica</name>
    <dbReference type="NCBI Taxonomy" id="1411118"/>
    <lineage>
        <taxon>Bacteria</taxon>
        <taxon>Bacillati</taxon>
        <taxon>Actinomycetota</taxon>
        <taxon>Actinomycetes</taxon>
        <taxon>Streptosporangiales</taxon>
        <taxon>Thermomonosporaceae</taxon>
        <taxon>Thermomonospora</taxon>
    </lineage>
</organism>
<dbReference type="RefSeq" id="WP_182704012.1">
    <property type="nucleotide sequence ID" value="NZ_JACJII010000001.1"/>
</dbReference>
<dbReference type="Pfam" id="PF15575">
    <property type="entry name" value="Imm49"/>
    <property type="match status" value="1"/>
</dbReference>
<dbReference type="AlphaFoldDB" id="A0A7W3R6Z4"/>
<protein>
    <recommendedName>
        <fullName evidence="3">Immunity 49 family protein</fullName>
    </recommendedName>
</protein>
<evidence type="ECO:0000313" key="2">
    <source>
        <dbReference type="Proteomes" id="UP000539313"/>
    </source>
</evidence>
<dbReference type="EMBL" id="JACJII010000001">
    <property type="protein sequence ID" value="MBA9001815.1"/>
    <property type="molecule type" value="Genomic_DNA"/>
</dbReference>
<evidence type="ECO:0008006" key="3">
    <source>
        <dbReference type="Google" id="ProtNLM"/>
    </source>
</evidence>
<comment type="caution">
    <text evidence="1">The sequence shown here is derived from an EMBL/GenBank/DDBJ whole genome shotgun (WGS) entry which is preliminary data.</text>
</comment>
<reference evidence="1 2" key="1">
    <citation type="submission" date="2020-08" db="EMBL/GenBank/DDBJ databases">
        <title>Sequencing the genomes of 1000 actinobacteria strains.</title>
        <authorList>
            <person name="Klenk H.-P."/>
        </authorList>
    </citation>
    <scope>NUCLEOTIDE SEQUENCE [LARGE SCALE GENOMIC DNA]</scope>
    <source>
        <strain evidence="1 2">DSM 45823</strain>
    </source>
</reference>
<accession>A0A7W3R6Z4</accession>
<proteinExistence type="predicted"/>
<name>A0A7W3R6Z4_9ACTN</name>
<keyword evidence="2" id="KW-1185">Reference proteome</keyword>
<dbReference type="InterPro" id="IPR029074">
    <property type="entry name" value="Imm49"/>
</dbReference>
<dbReference type="Proteomes" id="UP000539313">
    <property type="component" value="Unassembled WGS sequence"/>
</dbReference>
<sequence>METVPGHDLDREFVAWQVESSEQRSFQRYLPTISERPERVRQLFDSASMTVQCRCALDPAAERPQTWRSVTLAMQAGVAMFAAGLRAQGTLEVRLGDSEVTIPETGPRAWTNVGYWLDAMYLALICRDEERADLLASVPLDFLRASEMGGVVPLYLYSWAESLQRFWRSEGGSYELVERALELADPEDLEEPGADAQVLLAMPPMVLFGHLLADEDHEFNGALDEALRHHRMYWTSTPENARDSRGHVSLRLLAMTSLAHQKGVPIEVESPYVPLGPVDGRWAGESPA</sequence>